<name>A0A6V7HEW4_9HYME</name>
<feature type="non-terminal residue" evidence="2">
    <location>
        <position position="1"/>
    </location>
</feature>
<protein>
    <submittedName>
        <fullName evidence="2">Uncharacterized protein</fullName>
    </submittedName>
</protein>
<proteinExistence type="predicted"/>
<keyword evidence="3" id="KW-1185">Reference proteome</keyword>
<dbReference type="AlphaFoldDB" id="A0A6V7HEW4"/>
<evidence type="ECO:0000313" key="2">
    <source>
        <dbReference type="EMBL" id="CAD1478811.1"/>
    </source>
</evidence>
<dbReference type="Proteomes" id="UP000752696">
    <property type="component" value="Unassembled WGS sequence"/>
</dbReference>
<feature type="non-terminal residue" evidence="2">
    <location>
        <position position="94"/>
    </location>
</feature>
<gene>
    <name evidence="2" type="ORF">MHI_LOCUS826308</name>
</gene>
<evidence type="ECO:0000313" key="3">
    <source>
        <dbReference type="Proteomes" id="UP000752696"/>
    </source>
</evidence>
<dbReference type="EMBL" id="CAJDYZ010011043">
    <property type="protein sequence ID" value="CAD1478811.1"/>
    <property type="molecule type" value="Genomic_DNA"/>
</dbReference>
<comment type="caution">
    <text evidence="2">The sequence shown here is derived from an EMBL/GenBank/DDBJ whole genome shotgun (WGS) entry which is preliminary data.</text>
</comment>
<organism evidence="2 3">
    <name type="scientific">Heterotrigona itama</name>
    <dbReference type="NCBI Taxonomy" id="395501"/>
    <lineage>
        <taxon>Eukaryota</taxon>
        <taxon>Metazoa</taxon>
        <taxon>Ecdysozoa</taxon>
        <taxon>Arthropoda</taxon>
        <taxon>Hexapoda</taxon>
        <taxon>Insecta</taxon>
        <taxon>Pterygota</taxon>
        <taxon>Neoptera</taxon>
        <taxon>Endopterygota</taxon>
        <taxon>Hymenoptera</taxon>
        <taxon>Apocrita</taxon>
        <taxon>Aculeata</taxon>
        <taxon>Apoidea</taxon>
        <taxon>Anthophila</taxon>
        <taxon>Apidae</taxon>
        <taxon>Heterotrigona</taxon>
    </lineage>
</organism>
<feature type="compositionally biased region" description="Polar residues" evidence="1">
    <location>
        <begin position="20"/>
        <end position="29"/>
    </location>
</feature>
<reference evidence="2" key="1">
    <citation type="submission" date="2020-07" db="EMBL/GenBank/DDBJ databases">
        <authorList>
            <person name="Nazaruddin N."/>
        </authorList>
    </citation>
    <scope>NUCLEOTIDE SEQUENCE</scope>
</reference>
<evidence type="ECO:0000256" key="1">
    <source>
        <dbReference type="SAM" id="MobiDB-lite"/>
    </source>
</evidence>
<sequence length="94" mass="10579">SKLISPCWKGGGGGKGSRRNAGSSNVECSDFDSTGRSAECAATKVRYERNKKKNNGKDLCFTAHMYFREEYKRSYLRFQGTSSHHPVPGRSRWL</sequence>
<accession>A0A6V7HEW4</accession>
<feature type="region of interest" description="Disordered" evidence="1">
    <location>
        <begin position="1"/>
        <end position="29"/>
    </location>
</feature>